<gene>
    <name evidence="1" type="ORF">AMORRO_LOCUS5063</name>
</gene>
<dbReference type="Proteomes" id="UP000789342">
    <property type="component" value="Unassembled WGS sequence"/>
</dbReference>
<protein>
    <submittedName>
        <fullName evidence="1">5001_t:CDS:1</fullName>
    </submittedName>
</protein>
<evidence type="ECO:0000313" key="1">
    <source>
        <dbReference type="EMBL" id="CAG8539597.1"/>
    </source>
</evidence>
<evidence type="ECO:0000313" key="2">
    <source>
        <dbReference type="Proteomes" id="UP000789342"/>
    </source>
</evidence>
<organism evidence="1 2">
    <name type="scientific">Acaulospora morrowiae</name>
    <dbReference type="NCBI Taxonomy" id="94023"/>
    <lineage>
        <taxon>Eukaryota</taxon>
        <taxon>Fungi</taxon>
        <taxon>Fungi incertae sedis</taxon>
        <taxon>Mucoromycota</taxon>
        <taxon>Glomeromycotina</taxon>
        <taxon>Glomeromycetes</taxon>
        <taxon>Diversisporales</taxon>
        <taxon>Acaulosporaceae</taxon>
        <taxon>Acaulospora</taxon>
    </lineage>
</organism>
<proteinExistence type="predicted"/>
<name>A0A9N9FKE4_9GLOM</name>
<dbReference type="EMBL" id="CAJVPV010002943">
    <property type="protein sequence ID" value="CAG8539597.1"/>
    <property type="molecule type" value="Genomic_DNA"/>
</dbReference>
<reference evidence="1" key="1">
    <citation type="submission" date="2021-06" db="EMBL/GenBank/DDBJ databases">
        <authorList>
            <person name="Kallberg Y."/>
            <person name="Tangrot J."/>
            <person name="Rosling A."/>
        </authorList>
    </citation>
    <scope>NUCLEOTIDE SEQUENCE</scope>
    <source>
        <strain evidence="1">CL551</strain>
    </source>
</reference>
<comment type="caution">
    <text evidence="1">The sequence shown here is derived from an EMBL/GenBank/DDBJ whole genome shotgun (WGS) entry which is preliminary data.</text>
</comment>
<sequence length="71" mass="8695">MEKKINTLWNWWKDMEEINTEENEILLTVYKTINEEVVARQSRLEKQIEHMGRILIELLKNKQLTIIKKKQ</sequence>
<keyword evidence="2" id="KW-1185">Reference proteome</keyword>
<dbReference type="AlphaFoldDB" id="A0A9N9FKE4"/>
<accession>A0A9N9FKE4</accession>